<gene>
    <name evidence="1" type="ORF">PSH67_18595</name>
</gene>
<protein>
    <recommendedName>
        <fullName evidence="3">DUF4238 domain-containing protein</fullName>
    </recommendedName>
</protein>
<reference evidence="1 2" key="1">
    <citation type="submission" date="2023-02" db="EMBL/GenBank/DDBJ databases">
        <title>Evolution of Hrp T3SS in non-pathogenic Pseudomonas fluorescens.</title>
        <authorList>
            <person name="Liao K."/>
            <person name="Wei H."/>
            <person name="Gu Y."/>
        </authorList>
    </citation>
    <scope>NUCLEOTIDE SEQUENCE [LARGE SCALE GENOMIC DNA]</scope>
    <source>
        <strain evidence="1 2">FP2043</strain>
    </source>
</reference>
<organism evidence="1 2">
    <name type="scientific">Pseudomonas lurida</name>
    <dbReference type="NCBI Taxonomy" id="244566"/>
    <lineage>
        <taxon>Bacteria</taxon>
        <taxon>Pseudomonadati</taxon>
        <taxon>Pseudomonadota</taxon>
        <taxon>Gammaproteobacteria</taxon>
        <taxon>Pseudomonadales</taxon>
        <taxon>Pseudomonadaceae</taxon>
        <taxon>Pseudomonas</taxon>
    </lineage>
</organism>
<accession>A0ABY9FNG4</accession>
<evidence type="ECO:0000313" key="2">
    <source>
        <dbReference type="Proteomes" id="UP001236748"/>
    </source>
</evidence>
<dbReference type="Proteomes" id="UP001236748">
    <property type="component" value="Chromosome"/>
</dbReference>
<evidence type="ECO:0008006" key="3">
    <source>
        <dbReference type="Google" id="ProtNLM"/>
    </source>
</evidence>
<evidence type="ECO:0000313" key="1">
    <source>
        <dbReference type="EMBL" id="WLH04856.1"/>
    </source>
</evidence>
<dbReference type="RefSeq" id="WP_305387149.1">
    <property type="nucleotide sequence ID" value="NZ_CP117450.1"/>
</dbReference>
<sequence>MGFEATQKGNPHRLTINQHVFPKKSIDRFSDESDLVQLCRKEGAKVIRVSSTNSLFCAKRVWDQGTEAGVGKDIENRFQALVDSILTGYTRVIGYFEKTVVEDFFSLWRTRHKLRAEGLVDFKLEGIEGDSLTKDEQEILERKHIMFCREGVMPGRFAARMHVFGYMNTFRNDNQHMQWGIICAGEGEFIVPDCFQDMMIVPVSPKLMIVADQPNSTLTRNEVAVINQTAIDRSTDYYFARNLSACPVYRDSAPRLQRIFAN</sequence>
<proteinExistence type="predicted"/>
<keyword evidence="2" id="KW-1185">Reference proteome</keyword>
<dbReference type="EMBL" id="CP117450">
    <property type="protein sequence ID" value="WLH04856.1"/>
    <property type="molecule type" value="Genomic_DNA"/>
</dbReference>
<name>A0ABY9FNG4_9PSED</name>